<dbReference type="AlphaFoldDB" id="A0A660A4A9"/>
<proteinExistence type="predicted"/>
<organism evidence="2 3">
    <name type="scientific">Streptococcus pyogenes</name>
    <dbReference type="NCBI Taxonomy" id="1314"/>
    <lineage>
        <taxon>Bacteria</taxon>
        <taxon>Bacillati</taxon>
        <taxon>Bacillota</taxon>
        <taxon>Bacilli</taxon>
        <taxon>Lactobacillales</taxon>
        <taxon>Streptococcaceae</taxon>
        <taxon>Streptococcus</taxon>
    </lineage>
</organism>
<gene>
    <name evidence="2" type="ORF">FGO82_06700</name>
</gene>
<dbReference type="EMBL" id="VCID01000529">
    <property type="protein sequence ID" value="TNY46820.1"/>
    <property type="molecule type" value="Genomic_DNA"/>
</dbReference>
<name>A0A660A4A9_STRPY</name>
<dbReference type="Proteomes" id="UP000316580">
    <property type="component" value="Unassembled WGS sequence"/>
</dbReference>
<keyword evidence="1" id="KW-0812">Transmembrane</keyword>
<evidence type="ECO:0000313" key="2">
    <source>
        <dbReference type="EMBL" id="TNY46820.1"/>
    </source>
</evidence>
<evidence type="ECO:0000313" key="3">
    <source>
        <dbReference type="Proteomes" id="UP000316580"/>
    </source>
</evidence>
<evidence type="ECO:0000256" key="1">
    <source>
        <dbReference type="SAM" id="Phobius"/>
    </source>
</evidence>
<protein>
    <submittedName>
        <fullName evidence="2">Uncharacterized protein</fullName>
    </submittedName>
</protein>
<sequence length="105" mass="12001">LEIASDVYRSMMTYLTNGYSEDWTIPPFLSLCVFFFYLSGSYFISNFSPNYFSPLLFTYIFSPSSLPFPSSPPLLLPSLGDISHFLLPPPLPLPFPFNLPLHQHK</sequence>
<keyword evidence="1" id="KW-0472">Membrane</keyword>
<accession>A0A660A4A9</accession>
<keyword evidence="1" id="KW-1133">Transmembrane helix</keyword>
<comment type="caution">
    <text evidence="2">The sequence shown here is derived from an EMBL/GenBank/DDBJ whole genome shotgun (WGS) entry which is preliminary data.</text>
</comment>
<feature type="non-terminal residue" evidence="2">
    <location>
        <position position="1"/>
    </location>
</feature>
<reference evidence="2 3" key="1">
    <citation type="submission" date="2019-05" db="EMBL/GenBank/DDBJ databases">
        <title>Novel genomic isolates of S.pyogenes and S.dysgalactiae subsp. equisimilis associated to necrotising fasciitis (NSTI).</title>
        <authorList>
            <person name="Barrantes I."/>
        </authorList>
    </citation>
    <scope>NUCLEOTIDE SEQUENCE [LARGE SCALE GENOMIC DNA]</scope>
    <source>
        <strain evidence="2 3">SPY6028</strain>
    </source>
</reference>
<feature type="transmembrane region" description="Helical" evidence="1">
    <location>
        <begin position="25"/>
        <end position="44"/>
    </location>
</feature>